<dbReference type="Pfam" id="PF13609">
    <property type="entry name" value="Porin_4"/>
    <property type="match status" value="1"/>
</dbReference>
<name>A0A375J8X5_9BURK</name>
<dbReference type="PANTHER" id="PTHR34501:SF9">
    <property type="entry name" value="MAJOR OUTER MEMBRANE PROTEIN P.IA"/>
    <property type="match status" value="1"/>
</dbReference>
<evidence type="ECO:0000256" key="9">
    <source>
        <dbReference type="ARBA" id="ARBA00023136"/>
    </source>
</evidence>
<accession>A0A375J8X5</accession>
<dbReference type="Gene3D" id="2.40.160.10">
    <property type="entry name" value="Porin"/>
    <property type="match status" value="1"/>
</dbReference>
<dbReference type="InterPro" id="IPR023614">
    <property type="entry name" value="Porin_dom_sf"/>
</dbReference>
<dbReference type="GO" id="GO:0046930">
    <property type="term" value="C:pore complex"/>
    <property type="evidence" value="ECO:0007669"/>
    <property type="project" value="UniProtKB-KW"/>
</dbReference>
<evidence type="ECO:0000256" key="6">
    <source>
        <dbReference type="ARBA" id="ARBA00022729"/>
    </source>
</evidence>
<dbReference type="InterPro" id="IPR050298">
    <property type="entry name" value="Gram-neg_bact_OMP"/>
</dbReference>
<dbReference type="InterPro" id="IPR033900">
    <property type="entry name" value="Gram_neg_porin_domain"/>
</dbReference>
<evidence type="ECO:0000256" key="8">
    <source>
        <dbReference type="ARBA" id="ARBA00023114"/>
    </source>
</evidence>
<evidence type="ECO:0000313" key="12">
    <source>
        <dbReference type="EMBL" id="SPS01635.1"/>
    </source>
</evidence>
<protein>
    <submittedName>
        <fullName evidence="12">Porin, Gram-negative type</fullName>
    </submittedName>
</protein>
<evidence type="ECO:0000256" key="5">
    <source>
        <dbReference type="ARBA" id="ARBA00022692"/>
    </source>
</evidence>
<keyword evidence="8" id="KW-0626">Porin</keyword>
<dbReference type="CDD" id="cd00342">
    <property type="entry name" value="gram_neg_porins"/>
    <property type="match status" value="1"/>
</dbReference>
<evidence type="ECO:0000256" key="4">
    <source>
        <dbReference type="ARBA" id="ARBA00022452"/>
    </source>
</evidence>
<gene>
    <name evidence="12" type="ORF">CBM2634_B60051</name>
</gene>
<comment type="subcellular location">
    <subcellularLocation>
        <location evidence="1">Cell outer membrane</location>
        <topology evidence="1">Multi-pass membrane protein</topology>
    </subcellularLocation>
</comment>
<dbReference type="PANTHER" id="PTHR34501">
    <property type="entry name" value="PROTEIN YDDL-RELATED"/>
    <property type="match status" value="1"/>
</dbReference>
<keyword evidence="5" id="KW-0812">Transmembrane</keyword>
<organism evidence="12 13">
    <name type="scientific">Cupriavidus taiwanensis</name>
    <dbReference type="NCBI Taxonomy" id="164546"/>
    <lineage>
        <taxon>Bacteria</taxon>
        <taxon>Pseudomonadati</taxon>
        <taxon>Pseudomonadota</taxon>
        <taxon>Betaproteobacteria</taxon>
        <taxon>Burkholderiales</taxon>
        <taxon>Burkholderiaceae</taxon>
        <taxon>Cupriavidus</taxon>
    </lineage>
</organism>
<evidence type="ECO:0000256" key="1">
    <source>
        <dbReference type="ARBA" id="ARBA00004571"/>
    </source>
</evidence>
<dbReference type="EMBL" id="OVTA01000047">
    <property type="protein sequence ID" value="SPS01635.1"/>
    <property type="molecule type" value="Genomic_DNA"/>
</dbReference>
<dbReference type="GO" id="GO:0015288">
    <property type="term" value="F:porin activity"/>
    <property type="evidence" value="ECO:0007669"/>
    <property type="project" value="UniProtKB-KW"/>
</dbReference>
<dbReference type="Proteomes" id="UP000256805">
    <property type="component" value="Unassembled WGS sequence"/>
</dbReference>
<evidence type="ECO:0000256" key="7">
    <source>
        <dbReference type="ARBA" id="ARBA00023065"/>
    </source>
</evidence>
<reference evidence="12 13" key="1">
    <citation type="submission" date="2018-01" db="EMBL/GenBank/DDBJ databases">
        <authorList>
            <person name="Gaut B.S."/>
            <person name="Morton B.R."/>
            <person name="Clegg M.T."/>
            <person name="Duvall M.R."/>
        </authorList>
    </citation>
    <scope>NUCLEOTIDE SEQUENCE [LARGE SCALE GENOMIC DNA]</scope>
    <source>
        <strain evidence="12">Cupriavidus taiwanensis cmp 52</strain>
    </source>
</reference>
<feature type="domain" description="Porin" evidence="11">
    <location>
        <begin position="93"/>
        <end position="429"/>
    </location>
</feature>
<dbReference type="GO" id="GO:0006811">
    <property type="term" value="P:monoatomic ion transport"/>
    <property type="evidence" value="ECO:0007669"/>
    <property type="project" value="UniProtKB-KW"/>
</dbReference>
<evidence type="ECO:0000256" key="3">
    <source>
        <dbReference type="ARBA" id="ARBA00022448"/>
    </source>
</evidence>
<keyword evidence="10" id="KW-0998">Cell outer membrane</keyword>
<evidence type="ECO:0000256" key="10">
    <source>
        <dbReference type="ARBA" id="ARBA00023237"/>
    </source>
</evidence>
<dbReference type="SUPFAM" id="SSF56935">
    <property type="entry name" value="Porins"/>
    <property type="match status" value="1"/>
</dbReference>
<keyword evidence="6" id="KW-0732">Signal</keyword>
<dbReference type="GO" id="GO:0009279">
    <property type="term" value="C:cell outer membrane"/>
    <property type="evidence" value="ECO:0007669"/>
    <property type="project" value="UniProtKB-SubCell"/>
</dbReference>
<comment type="subunit">
    <text evidence="2">Homotrimer.</text>
</comment>
<evidence type="ECO:0000256" key="2">
    <source>
        <dbReference type="ARBA" id="ARBA00011233"/>
    </source>
</evidence>
<dbReference type="AlphaFoldDB" id="A0A375J8X5"/>
<keyword evidence="7" id="KW-0406">Ion transport</keyword>
<proteinExistence type="predicted"/>
<keyword evidence="9" id="KW-0472">Membrane</keyword>
<keyword evidence="4" id="KW-1134">Transmembrane beta strand</keyword>
<evidence type="ECO:0000259" key="11">
    <source>
        <dbReference type="Pfam" id="PF13609"/>
    </source>
</evidence>
<evidence type="ECO:0000313" key="13">
    <source>
        <dbReference type="Proteomes" id="UP000256805"/>
    </source>
</evidence>
<sequence>MHECKREACPADREAVVIDDCLNQGSAGAVQSGGVQSRYRSSCSGGGPVPARPLSKGSLGSHDVMCARRRLLRAPGQSYLKGTSSMKKKWLIALTTLGTVAGVAQAESTVTLYGVLDTNVEVTTNMKTPSGGSGTRYAMNGGGLSSSRWGLRGNEDLGGGLSGIFVLESGFSADDGKSLQGGRLFGRQAFVGLQNASFGKVTFGRQYTSMLDALAPFSPAALAVLYEPVIALFGAAYRQDNTVKYTGTFGPLMVGAHWSFGIGPTFSSPGGVHISGSGEVPGQIRRDSGFGGQTTYRAGSFGATLSYDQVNPSITSNGALLDIATSKKAAAAASYALGPIQIMGGYRWSKAVASGQTLVRDDLYWAGVSYEAARSLSLTLDYYYQAFHSSTTPALKPPGNPWQVTFIVDYNLSKRTDLYWTTVYAKNSGLCLDTASIGYANGYQPGGARNSMLGAAVGLRHKF</sequence>
<keyword evidence="3" id="KW-0813">Transport</keyword>